<dbReference type="PANTHER" id="PTHR35936">
    <property type="entry name" value="MEMBRANE-BOUND LYTIC MUREIN TRANSGLYCOSYLASE F"/>
    <property type="match status" value="1"/>
</dbReference>
<evidence type="ECO:0000313" key="5">
    <source>
        <dbReference type="EMBL" id="BCM82218.1"/>
    </source>
</evidence>
<dbReference type="InterPro" id="IPR022455">
    <property type="entry name" value="Methanol_oxidation_MoxJ"/>
</dbReference>
<evidence type="ECO:0000259" key="4">
    <source>
        <dbReference type="SMART" id="SM00062"/>
    </source>
</evidence>
<feature type="chain" id="PRO_5034818821" evidence="3">
    <location>
        <begin position="28"/>
        <end position="315"/>
    </location>
</feature>
<dbReference type="Proteomes" id="UP000663508">
    <property type="component" value="Chromosome"/>
</dbReference>
<feature type="region of interest" description="Disordered" evidence="2">
    <location>
        <begin position="37"/>
        <end position="60"/>
    </location>
</feature>
<dbReference type="GO" id="GO:0042597">
    <property type="term" value="C:periplasmic space"/>
    <property type="evidence" value="ECO:0007669"/>
    <property type="project" value="InterPro"/>
</dbReference>
<dbReference type="SMART" id="SM00062">
    <property type="entry name" value="PBPb"/>
    <property type="match status" value="1"/>
</dbReference>
<reference evidence="5" key="1">
    <citation type="submission" date="2020-11" db="EMBL/GenBank/DDBJ databases">
        <title>Complete genome sequence of a novel pathogenic Methylobacterium strain isolated from rice in Vietnam.</title>
        <authorList>
            <person name="Lai K."/>
            <person name="Okazaki S."/>
            <person name="Higashi K."/>
            <person name="Mori H."/>
            <person name="Toyoda A."/>
            <person name="Kurokawa K."/>
        </authorList>
    </citation>
    <scope>NUCLEOTIDE SEQUENCE</scope>
    <source>
        <strain evidence="5">VL1</strain>
    </source>
</reference>
<dbReference type="NCBIfam" id="TIGR03870">
    <property type="entry name" value="ABC_MoxJ"/>
    <property type="match status" value="1"/>
</dbReference>
<dbReference type="Pfam" id="PF00497">
    <property type="entry name" value="SBP_bac_3"/>
    <property type="match status" value="1"/>
</dbReference>
<dbReference type="PANTHER" id="PTHR35936:SF17">
    <property type="entry name" value="ARGININE-BINDING EXTRACELLULAR PROTEIN ARTP"/>
    <property type="match status" value="1"/>
</dbReference>
<accession>A0A8H9C483</accession>
<evidence type="ECO:0000256" key="2">
    <source>
        <dbReference type="SAM" id="MobiDB-lite"/>
    </source>
</evidence>
<sequence length="315" mass="33686">MLRSFGRSRLRLAGLTALAAFTAPAFATAALAQAKPAQSAPAQAQPQAQPQTQPSADAAAPQDDGVLRVCAAANQPPLSLKDGTGLENRIAAAVAEAMGRKVQFVWSEKPAIYLVRDFLDKKLCDVVAGLDTGDPRVLTTKPYYRSGYVFVTRAKDGPDVTSWSDPRLKQVGHVAVPFGSPSETMLKNIGRYEEDMAYLYSLVNFRSPRNQYTQIDPARLVGEVASGKADVAVPFAPDVARFVKASTVPLRMTLVKDDATRADGQKVAMRFDQSMGVRRGDDALLAALDTALVKARPAIDAILKDEGVPTVPTGS</sequence>
<dbReference type="SUPFAM" id="SSF53850">
    <property type="entry name" value="Periplasmic binding protein-like II"/>
    <property type="match status" value="1"/>
</dbReference>
<name>A0A8H9C483_9HYPH</name>
<dbReference type="KEGG" id="mind:mvi_06790"/>
<feature type="signal peptide" evidence="3">
    <location>
        <begin position="1"/>
        <end position="27"/>
    </location>
</feature>
<proteinExistence type="predicted"/>
<evidence type="ECO:0000256" key="3">
    <source>
        <dbReference type="SAM" id="SignalP"/>
    </source>
</evidence>
<protein>
    <submittedName>
        <fullName evidence="5">Amino acid ABC transporter substrate-binding protein</fullName>
    </submittedName>
</protein>
<dbReference type="GO" id="GO:0046170">
    <property type="term" value="P:methanol catabolic process"/>
    <property type="evidence" value="ECO:0007669"/>
    <property type="project" value="InterPro"/>
</dbReference>
<dbReference type="RefSeq" id="WP_207181427.1">
    <property type="nucleotide sequence ID" value="NZ_AP024145.1"/>
</dbReference>
<dbReference type="InterPro" id="IPR001638">
    <property type="entry name" value="Solute-binding_3/MltF_N"/>
</dbReference>
<feature type="domain" description="Solute-binding protein family 3/N-terminal" evidence="4">
    <location>
        <begin position="66"/>
        <end position="306"/>
    </location>
</feature>
<keyword evidence="1 3" id="KW-0732">Signal</keyword>
<gene>
    <name evidence="5" type="ORF">mvi_06790</name>
</gene>
<evidence type="ECO:0000256" key="1">
    <source>
        <dbReference type="ARBA" id="ARBA00022729"/>
    </source>
</evidence>
<dbReference type="AlphaFoldDB" id="A0A8H9C483"/>
<evidence type="ECO:0000313" key="6">
    <source>
        <dbReference type="Proteomes" id="UP000663508"/>
    </source>
</evidence>
<dbReference type="Gene3D" id="3.40.190.10">
    <property type="entry name" value="Periplasmic binding protein-like II"/>
    <property type="match status" value="2"/>
</dbReference>
<dbReference type="EMBL" id="AP024145">
    <property type="protein sequence ID" value="BCM82218.1"/>
    <property type="molecule type" value="Genomic_DNA"/>
</dbReference>
<organism evidence="5 6">
    <name type="scientific">Methylobacterium indicum</name>
    <dbReference type="NCBI Taxonomy" id="1775910"/>
    <lineage>
        <taxon>Bacteria</taxon>
        <taxon>Pseudomonadati</taxon>
        <taxon>Pseudomonadota</taxon>
        <taxon>Alphaproteobacteria</taxon>
        <taxon>Hyphomicrobiales</taxon>
        <taxon>Methylobacteriaceae</taxon>
        <taxon>Methylobacterium</taxon>
    </lineage>
</organism>